<organism evidence="1 2">
    <name type="scientific">Pan troglodytes</name>
    <name type="common">Chimpanzee</name>
    <dbReference type="NCBI Taxonomy" id="9598"/>
    <lineage>
        <taxon>Eukaryota</taxon>
        <taxon>Metazoa</taxon>
        <taxon>Chordata</taxon>
        <taxon>Craniata</taxon>
        <taxon>Vertebrata</taxon>
        <taxon>Euteleostomi</taxon>
        <taxon>Mammalia</taxon>
        <taxon>Eutheria</taxon>
        <taxon>Euarchontoglires</taxon>
        <taxon>Primates</taxon>
        <taxon>Haplorrhini</taxon>
        <taxon>Catarrhini</taxon>
        <taxon>Hominidae</taxon>
        <taxon>Pan</taxon>
    </lineage>
</organism>
<dbReference type="EMBL" id="NBAG03000388">
    <property type="protein sequence ID" value="PNI31212.1"/>
    <property type="molecule type" value="Genomic_DNA"/>
</dbReference>
<proteinExistence type="predicted"/>
<accession>A0A2J8K892</accession>
<dbReference type="InterPro" id="IPR043531">
    <property type="entry name" value="CBX4"/>
</dbReference>
<name>A0A2J8K892_PANTR</name>
<evidence type="ECO:0000313" key="1">
    <source>
        <dbReference type="EMBL" id="PNI31212.1"/>
    </source>
</evidence>
<sequence length="89" mass="10212">ENILDPRLLIAFQNRERQEQLMGYRKRGPKPKPLVVQTSHLLPPTRQLRTWWGLGRSRNSRHAVGLSPPSSHPCTRSLRCLPLPVVPMS</sequence>
<dbReference type="GO" id="GO:0045892">
    <property type="term" value="P:negative regulation of DNA-templated transcription"/>
    <property type="evidence" value="ECO:0007669"/>
    <property type="project" value="InterPro"/>
</dbReference>
<feature type="non-terminal residue" evidence="1">
    <location>
        <position position="1"/>
    </location>
</feature>
<dbReference type="PANTHER" id="PTHR46727">
    <property type="entry name" value="E3 SUMO-PROTEIN LIGASE CBX4"/>
    <property type="match status" value="1"/>
</dbReference>
<dbReference type="PANTHER" id="PTHR46727:SF1">
    <property type="entry name" value="E3 SUMO-PROTEIN LIGASE CBX4"/>
    <property type="match status" value="1"/>
</dbReference>
<gene>
    <name evidence="1" type="ORF">CK820_G0041004</name>
</gene>
<protein>
    <submittedName>
        <fullName evidence="1">CBX4 isoform 3</fullName>
    </submittedName>
</protein>
<dbReference type="Proteomes" id="UP000236370">
    <property type="component" value="Unassembled WGS sequence"/>
</dbReference>
<reference evidence="1 2" key="1">
    <citation type="submission" date="2017-12" db="EMBL/GenBank/DDBJ databases">
        <title>High-resolution comparative analysis of great ape genomes.</title>
        <authorList>
            <person name="Pollen A."/>
            <person name="Hastie A."/>
            <person name="Hormozdiari F."/>
            <person name="Dougherty M."/>
            <person name="Liu R."/>
            <person name="Chaisson M."/>
            <person name="Hoppe E."/>
            <person name="Hill C."/>
            <person name="Pang A."/>
            <person name="Hillier L."/>
            <person name="Baker C."/>
            <person name="Armstrong J."/>
            <person name="Shendure J."/>
            <person name="Paten B."/>
            <person name="Wilson R."/>
            <person name="Chao H."/>
            <person name="Schneider V."/>
            <person name="Ventura M."/>
            <person name="Kronenberg Z."/>
            <person name="Murali S."/>
            <person name="Gordon D."/>
            <person name="Cantsilieris S."/>
            <person name="Munson K."/>
            <person name="Nelson B."/>
            <person name="Raja A."/>
            <person name="Underwood J."/>
            <person name="Diekhans M."/>
            <person name="Fiddes I."/>
            <person name="Haussler D."/>
            <person name="Eichler E."/>
        </authorList>
    </citation>
    <scope>NUCLEOTIDE SEQUENCE [LARGE SCALE GENOMIC DNA]</scope>
    <source>
        <strain evidence="1">Yerkes chimp pedigree #C0471</strain>
    </source>
</reference>
<evidence type="ECO:0000313" key="2">
    <source>
        <dbReference type="Proteomes" id="UP000236370"/>
    </source>
</evidence>
<dbReference type="AlphaFoldDB" id="A0A2J8K892"/>
<comment type="caution">
    <text evidence="1">The sequence shown here is derived from an EMBL/GenBank/DDBJ whole genome shotgun (WGS) entry which is preliminary data.</text>
</comment>